<dbReference type="Proteomes" id="UP000426328">
    <property type="component" value="Chromosome"/>
</dbReference>
<sequence length="71" mass="8272">MRFTILNSDGKNRKIIVIGCKPKEINVGYGLSEEMIKNGLKVIEKLKEFIDFDEEEAKKRFLSIIRQITNQ</sequence>
<keyword evidence="3" id="KW-1185">Reference proteome</keyword>
<evidence type="ECO:0000313" key="2">
    <source>
        <dbReference type="EMBL" id="QGR21982.1"/>
    </source>
</evidence>
<dbReference type="KEGG" id="aamb:D1866_08170"/>
<reference evidence="2 3" key="2">
    <citation type="submission" date="2019-10" db="EMBL/GenBank/DDBJ databases">
        <title>Genome Sequences from Six Type Strain Members of the Archaeal Family Sulfolobaceae: Acidianus ambivalens, Acidianus infernus, Metallosphaera prunae, Stygiolobus azoricus, Sulfolobus metallicus, and Sulfurisphaera ohwakuensis.</title>
        <authorList>
            <person name="Counts J.A."/>
            <person name="Kelly R.M."/>
        </authorList>
    </citation>
    <scope>NUCLEOTIDE SEQUENCE [LARGE SCALE GENOMIC DNA]</scope>
    <source>
        <strain evidence="2 3">LEI 10</strain>
    </source>
</reference>
<dbReference type="InterPro" id="IPR023430">
    <property type="entry name" value="Pept_HybD-like_dom_sf"/>
</dbReference>
<dbReference type="SUPFAM" id="SSF53163">
    <property type="entry name" value="HybD-like"/>
    <property type="match status" value="1"/>
</dbReference>
<evidence type="ECO:0000313" key="4">
    <source>
        <dbReference type="Proteomes" id="UP000474054"/>
    </source>
</evidence>
<dbReference type="GeneID" id="42779704"/>
<proteinExistence type="predicted"/>
<evidence type="ECO:0000313" key="1">
    <source>
        <dbReference type="EMBL" id="MQL56398.1"/>
    </source>
</evidence>
<name>A0A650CWH6_ACIAM</name>
<dbReference type="AlphaFoldDB" id="A0A650CWH6"/>
<dbReference type="EMBL" id="CP045482">
    <property type="protein sequence ID" value="QGR21982.1"/>
    <property type="molecule type" value="Genomic_DNA"/>
</dbReference>
<organism evidence="2 3">
    <name type="scientific">Acidianus ambivalens</name>
    <name type="common">Desulfurolobus ambivalens</name>
    <dbReference type="NCBI Taxonomy" id="2283"/>
    <lineage>
        <taxon>Archaea</taxon>
        <taxon>Thermoproteota</taxon>
        <taxon>Thermoprotei</taxon>
        <taxon>Sulfolobales</taxon>
        <taxon>Sulfolobaceae</taxon>
        <taxon>Acidianus</taxon>
    </lineage>
</organism>
<gene>
    <name evidence="2" type="ORF">D1866_08170</name>
    <name evidence="1" type="ORF">GFB69_11950</name>
</gene>
<protein>
    <submittedName>
        <fullName evidence="2">Uncharacterized protein</fullName>
    </submittedName>
</protein>
<dbReference type="RefSeq" id="WP_152943174.1">
    <property type="nucleotide sequence ID" value="NZ_CP045482.1"/>
</dbReference>
<dbReference type="EMBL" id="WHYS01000003">
    <property type="protein sequence ID" value="MQL56398.1"/>
    <property type="molecule type" value="Genomic_DNA"/>
</dbReference>
<dbReference type="Proteomes" id="UP000474054">
    <property type="component" value="Unassembled WGS sequence"/>
</dbReference>
<evidence type="ECO:0000313" key="3">
    <source>
        <dbReference type="Proteomes" id="UP000426328"/>
    </source>
</evidence>
<accession>A0A650CWH6</accession>
<reference evidence="1 4" key="1">
    <citation type="submission" date="2019-10" db="EMBL/GenBank/DDBJ databases">
        <title>Comparative genomics of sulfur disproportionating microorganisms.</title>
        <authorList>
            <person name="Ward L.M."/>
            <person name="Bertran E."/>
            <person name="Johnston D."/>
        </authorList>
    </citation>
    <scope>NUCLEOTIDE SEQUENCE [LARGE SCALE GENOMIC DNA]</scope>
    <source>
        <strain evidence="1 4">DSM 3772</strain>
    </source>
</reference>